<dbReference type="RefSeq" id="WP_203693648.1">
    <property type="nucleotide sequence ID" value="NZ_BAAALC010000013.1"/>
</dbReference>
<evidence type="ECO:0000313" key="8">
    <source>
        <dbReference type="EMBL" id="GIG07297.1"/>
    </source>
</evidence>
<dbReference type="InterPro" id="IPR051393">
    <property type="entry name" value="ABC_transporter_permease"/>
</dbReference>
<keyword evidence="3" id="KW-1003">Cell membrane</keyword>
<name>A0A8J3KVU6_9ACTN</name>
<dbReference type="SUPFAM" id="SSF161098">
    <property type="entry name" value="MetI-like"/>
    <property type="match status" value="1"/>
</dbReference>
<evidence type="ECO:0000256" key="7">
    <source>
        <dbReference type="SAM" id="Phobius"/>
    </source>
</evidence>
<dbReference type="InterPro" id="IPR035906">
    <property type="entry name" value="MetI-like_sf"/>
</dbReference>
<dbReference type="AlphaFoldDB" id="A0A8J3KVU6"/>
<feature type="transmembrane region" description="Helical" evidence="7">
    <location>
        <begin position="392"/>
        <end position="411"/>
    </location>
</feature>
<dbReference type="GO" id="GO:0005886">
    <property type="term" value="C:plasma membrane"/>
    <property type="evidence" value="ECO:0007669"/>
    <property type="project" value="UniProtKB-SubCell"/>
</dbReference>
<keyword evidence="5 7" id="KW-1133">Transmembrane helix</keyword>
<evidence type="ECO:0008006" key="10">
    <source>
        <dbReference type="Google" id="ProtNLM"/>
    </source>
</evidence>
<feature type="transmembrane region" description="Helical" evidence="7">
    <location>
        <begin position="359"/>
        <end position="380"/>
    </location>
</feature>
<accession>A0A8J3KVU6</accession>
<evidence type="ECO:0000256" key="6">
    <source>
        <dbReference type="ARBA" id="ARBA00023136"/>
    </source>
</evidence>
<feature type="transmembrane region" description="Helical" evidence="7">
    <location>
        <begin position="324"/>
        <end position="347"/>
    </location>
</feature>
<keyword evidence="4 7" id="KW-0812">Transmembrane</keyword>
<proteinExistence type="predicted"/>
<dbReference type="PANTHER" id="PTHR30193:SF37">
    <property type="entry name" value="INNER MEMBRANE ABC TRANSPORTER PERMEASE PROTEIN YCJO"/>
    <property type="match status" value="1"/>
</dbReference>
<evidence type="ECO:0000256" key="1">
    <source>
        <dbReference type="ARBA" id="ARBA00004651"/>
    </source>
</evidence>
<gene>
    <name evidence="8" type="ORF">Cco03nite_39970</name>
</gene>
<feature type="transmembrane region" description="Helical" evidence="7">
    <location>
        <begin position="12"/>
        <end position="35"/>
    </location>
</feature>
<comment type="subcellular location">
    <subcellularLocation>
        <location evidence="1">Cell membrane</location>
        <topology evidence="1">Multi-pass membrane protein</topology>
    </subcellularLocation>
</comment>
<feature type="transmembrane region" description="Helical" evidence="7">
    <location>
        <begin position="278"/>
        <end position="304"/>
    </location>
</feature>
<feature type="transmembrane region" description="Helical" evidence="7">
    <location>
        <begin position="238"/>
        <end position="257"/>
    </location>
</feature>
<organism evidence="8 9">
    <name type="scientific">Catellatospora coxensis</name>
    <dbReference type="NCBI Taxonomy" id="310354"/>
    <lineage>
        <taxon>Bacteria</taxon>
        <taxon>Bacillati</taxon>
        <taxon>Actinomycetota</taxon>
        <taxon>Actinomycetes</taxon>
        <taxon>Micromonosporales</taxon>
        <taxon>Micromonosporaceae</taxon>
        <taxon>Catellatospora</taxon>
    </lineage>
</organism>
<keyword evidence="9" id="KW-1185">Reference proteome</keyword>
<dbReference type="EMBL" id="BONI01000033">
    <property type="protein sequence ID" value="GIG07297.1"/>
    <property type="molecule type" value="Genomic_DNA"/>
</dbReference>
<feature type="transmembrane region" description="Helical" evidence="7">
    <location>
        <begin position="477"/>
        <end position="499"/>
    </location>
</feature>
<feature type="transmembrane region" description="Helical" evidence="7">
    <location>
        <begin position="418"/>
        <end position="436"/>
    </location>
</feature>
<evidence type="ECO:0000256" key="5">
    <source>
        <dbReference type="ARBA" id="ARBA00022989"/>
    </source>
</evidence>
<dbReference type="Gene3D" id="1.10.3720.10">
    <property type="entry name" value="MetI-like"/>
    <property type="match status" value="1"/>
</dbReference>
<dbReference type="Proteomes" id="UP000630887">
    <property type="component" value="Unassembled WGS sequence"/>
</dbReference>
<comment type="caution">
    <text evidence="8">The sequence shown here is derived from an EMBL/GenBank/DDBJ whole genome shotgun (WGS) entry which is preliminary data.</text>
</comment>
<protein>
    <recommendedName>
        <fullName evidence="10">ABC-type sugar transport system permease subunit</fullName>
    </recommendedName>
</protein>
<feature type="transmembrane region" description="Helical" evidence="7">
    <location>
        <begin position="112"/>
        <end position="132"/>
    </location>
</feature>
<evidence type="ECO:0000256" key="3">
    <source>
        <dbReference type="ARBA" id="ARBA00022475"/>
    </source>
</evidence>
<evidence type="ECO:0000256" key="2">
    <source>
        <dbReference type="ARBA" id="ARBA00022448"/>
    </source>
</evidence>
<feature type="transmembrane region" description="Helical" evidence="7">
    <location>
        <begin position="144"/>
        <end position="166"/>
    </location>
</feature>
<sequence>MTDSAPKTSTRPASVLFGLLAVIPALVLLISGYVVPTVRTVLASFTDVDMLREDADPVGLDNYSATFSDFAGSLVWPLVFAALVTLTAVGAGGTLAYLAARAGRAGRWTARIAFALPMAALAGSGTALAWVIAFDEPGGLNPLLAQYLTFFGLVIGLGATAYLLVFRRSTRPRDAVPGVLLVTGVVAASSLAIGLQSFGFPYLLGRLPDGPRYASPSVLIFDNAYRTFRVGVASADAVLLWLVLGVLGIGVALWLILARARVVTADQPTSETAPAGNAGWRVAASVVTGGLLLLGLAGLTPWLLSSMSFDTEAVGGNVLTHLSYTWLPPLISTVVGVLGAALAGYGIGALRPLGDRSELLLLPFAPWLFVGLAGLAPDAWMHRAEDGSEFLFLIPPASLTIPVLFGSALLFRGVRWTLALPVVGLAGLLTWVVQAQDTLWPLIAGFQPDSAPMQVVVMQAITSFRYTGGDGGIPTGWLYPLPVCLLVAAAIGAVQVLVLDRLALRTGRTTDADAAGTAAPAEDLATGR</sequence>
<feature type="transmembrane region" description="Helical" evidence="7">
    <location>
        <begin position="178"/>
        <end position="204"/>
    </location>
</feature>
<reference evidence="8 9" key="1">
    <citation type="submission" date="2021-01" db="EMBL/GenBank/DDBJ databases">
        <title>Whole genome shotgun sequence of Catellatospora coxensis NBRC 107359.</title>
        <authorList>
            <person name="Komaki H."/>
            <person name="Tamura T."/>
        </authorList>
    </citation>
    <scope>NUCLEOTIDE SEQUENCE [LARGE SCALE GENOMIC DNA]</scope>
    <source>
        <strain evidence="8 9">NBRC 107359</strain>
    </source>
</reference>
<keyword evidence="2" id="KW-0813">Transport</keyword>
<keyword evidence="6 7" id="KW-0472">Membrane</keyword>
<evidence type="ECO:0000313" key="9">
    <source>
        <dbReference type="Proteomes" id="UP000630887"/>
    </source>
</evidence>
<feature type="transmembrane region" description="Helical" evidence="7">
    <location>
        <begin position="74"/>
        <end position="100"/>
    </location>
</feature>
<evidence type="ECO:0000256" key="4">
    <source>
        <dbReference type="ARBA" id="ARBA00022692"/>
    </source>
</evidence>
<dbReference type="PANTHER" id="PTHR30193">
    <property type="entry name" value="ABC TRANSPORTER PERMEASE PROTEIN"/>
    <property type="match status" value="1"/>
</dbReference>